<keyword evidence="1" id="KW-0430">Lectin</keyword>
<evidence type="ECO:0000256" key="2">
    <source>
        <dbReference type="SAM" id="Phobius"/>
    </source>
</evidence>
<keyword evidence="2" id="KW-0812">Transmembrane</keyword>
<name>A0ABM3WLE0_ERIEU</name>
<dbReference type="InterPro" id="IPR033989">
    <property type="entry name" value="CD209-like_CTLD"/>
</dbReference>
<protein>
    <submittedName>
        <fullName evidence="5">CD209 antigen-like isoform X1</fullName>
    </submittedName>
</protein>
<keyword evidence="2" id="KW-0472">Membrane</keyword>
<accession>A0ABM3WLE0</accession>
<dbReference type="InterPro" id="IPR001304">
    <property type="entry name" value="C-type_lectin-like"/>
</dbReference>
<dbReference type="PROSITE" id="PS50041">
    <property type="entry name" value="C_TYPE_LECTIN_2"/>
    <property type="match status" value="1"/>
</dbReference>
<dbReference type="SUPFAM" id="SSF56436">
    <property type="entry name" value="C-type lectin-like"/>
    <property type="match status" value="1"/>
</dbReference>
<dbReference type="PANTHER" id="PTHR22803">
    <property type="entry name" value="MANNOSE, PHOSPHOLIPASE, LECTIN RECEPTOR RELATED"/>
    <property type="match status" value="1"/>
</dbReference>
<keyword evidence="4" id="KW-1185">Reference proteome</keyword>
<dbReference type="Proteomes" id="UP001652624">
    <property type="component" value="Chromosome 23"/>
</dbReference>
<evidence type="ECO:0000313" key="5">
    <source>
        <dbReference type="RefSeq" id="XP_060037378.1"/>
    </source>
</evidence>
<gene>
    <name evidence="5" type="primary">LOC103122259</name>
</gene>
<organism evidence="4 5">
    <name type="scientific">Erinaceus europaeus</name>
    <name type="common">Western European hedgehog</name>
    <dbReference type="NCBI Taxonomy" id="9365"/>
    <lineage>
        <taxon>Eukaryota</taxon>
        <taxon>Metazoa</taxon>
        <taxon>Chordata</taxon>
        <taxon>Craniata</taxon>
        <taxon>Vertebrata</taxon>
        <taxon>Euteleostomi</taxon>
        <taxon>Mammalia</taxon>
        <taxon>Eutheria</taxon>
        <taxon>Laurasiatheria</taxon>
        <taxon>Eulipotyphla</taxon>
        <taxon>Erinaceidae</taxon>
        <taxon>Erinaceinae</taxon>
        <taxon>Erinaceus</taxon>
    </lineage>
</organism>
<dbReference type="RefSeq" id="XP_060037378.1">
    <property type="nucleotide sequence ID" value="XM_060181395.1"/>
</dbReference>
<dbReference type="Gene3D" id="3.10.100.10">
    <property type="entry name" value="Mannose-Binding Protein A, subunit A"/>
    <property type="match status" value="1"/>
</dbReference>
<evidence type="ECO:0000259" key="3">
    <source>
        <dbReference type="PROSITE" id="PS50041"/>
    </source>
</evidence>
<dbReference type="InterPro" id="IPR050111">
    <property type="entry name" value="C-type_lectin/snaclec_domain"/>
</dbReference>
<dbReference type="GeneID" id="103122259"/>
<feature type="domain" description="C-type lectin" evidence="3">
    <location>
        <begin position="241"/>
        <end position="353"/>
    </location>
</feature>
<dbReference type="Pfam" id="PF00059">
    <property type="entry name" value="Lectin_C"/>
    <property type="match status" value="1"/>
</dbReference>
<evidence type="ECO:0000313" key="4">
    <source>
        <dbReference type="Proteomes" id="UP001652624"/>
    </source>
</evidence>
<dbReference type="InterPro" id="IPR016186">
    <property type="entry name" value="C-type_lectin-like/link_sf"/>
</dbReference>
<dbReference type="CDD" id="cd03590">
    <property type="entry name" value="CLECT_DC-SIGN_like"/>
    <property type="match status" value="1"/>
</dbReference>
<dbReference type="InterPro" id="IPR016187">
    <property type="entry name" value="CTDL_fold"/>
</dbReference>
<evidence type="ECO:0000256" key="1">
    <source>
        <dbReference type="ARBA" id="ARBA00022734"/>
    </source>
</evidence>
<dbReference type="SMART" id="SM00034">
    <property type="entry name" value="CLECT"/>
    <property type="match status" value="1"/>
</dbReference>
<proteinExistence type="predicted"/>
<sequence length="362" mass="41779">MAEMHNLRDLPHQELFGAKESSEKEASLLRNLRRCPGCLSRAALTQLLPLFMFLGLFLFLATILVQVSRLHQPPRGSTEDQQWNHSLEVVSQQLQSNLEFFHQKLAQMNVSLAFHLHQQRDSTRDQQWSHSLEVVSQQLQSNLEFFHQKLAQMNVSLVVLSQQVQKDMDIFHQQLAQMNVSLASHLHQQRDSTRDQQWSRSLEIVSQQIMLGLEGIHQQLAQINASLAGPCHSCPLNWEPFQGSCYFFLDTKKNWKMSQSTCQDWKAHLVIIHSEAEEKFLQSWRVRNKKKAWIGLTDQHNEGSWHWVDGSPLQLSFWSRGEPNNAGDEDCVELQDDGWNDGLCNLEHASICEKQAFPCPKP</sequence>
<feature type="transmembrane region" description="Helical" evidence="2">
    <location>
        <begin position="47"/>
        <end position="67"/>
    </location>
</feature>
<keyword evidence="2" id="KW-1133">Transmembrane helix</keyword>
<reference evidence="5" key="1">
    <citation type="submission" date="2025-08" db="UniProtKB">
        <authorList>
            <consortium name="RefSeq"/>
        </authorList>
    </citation>
    <scope>IDENTIFICATION</scope>
</reference>